<feature type="compositionally biased region" description="Gly residues" evidence="2">
    <location>
        <begin position="169"/>
        <end position="220"/>
    </location>
</feature>
<dbReference type="SMART" id="SM01088">
    <property type="entry name" value="Col_cuticle_N"/>
    <property type="match status" value="1"/>
</dbReference>
<dbReference type="Proteomes" id="UP000054495">
    <property type="component" value="Unassembled WGS sequence"/>
</dbReference>
<feature type="domain" description="Nematode cuticle collagen N-terminal" evidence="4">
    <location>
        <begin position="5"/>
        <end position="57"/>
    </location>
</feature>
<evidence type="ECO:0000256" key="2">
    <source>
        <dbReference type="SAM" id="MobiDB-lite"/>
    </source>
</evidence>
<dbReference type="InterPro" id="IPR002486">
    <property type="entry name" value="Col_cuticle_N"/>
</dbReference>
<dbReference type="Pfam" id="PF01484">
    <property type="entry name" value="Col_cuticle_N"/>
    <property type="match status" value="1"/>
</dbReference>
<dbReference type="EMBL" id="KE124952">
    <property type="protein sequence ID" value="EPB74242.1"/>
    <property type="molecule type" value="Genomic_DNA"/>
</dbReference>
<evidence type="ECO:0000256" key="1">
    <source>
        <dbReference type="ARBA" id="ARBA00022737"/>
    </source>
</evidence>
<accession>A0A0D6M2X2</accession>
<dbReference type="GO" id="GO:0005581">
    <property type="term" value="C:collagen trimer"/>
    <property type="evidence" value="ECO:0007669"/>
    <property type="project" value="UniProtKB-KW"/>
</dbReference>
<keyword evidence="3" id="KW-0812">Transmembrane</keyword>
<dbReference type="PANTHER" id="PTHR24637:SF377">
    <property type="entry name" value="COLLAGEN TYPE IX ALPHA 1 CHAIN"/>
    <property type="match status" value="1"/>
</dbReference>
<keyword evidence="3" id="KW-0472">Membrane</keyword>
<name>A0A0D6M2X2_9BILA</name>
<dbReference type="GO" id="GO:0042302">
    <property type="term" value="F:structural constituent of cuticle"/>
    <property type="evidence" value="ECO:0007669"/>
    <property type="project" value="InterPro"/>
</dbReference>
<evidence type="ECO:0000313" key="5">
    <source>
        <dbReference type="EMBL" id="EPB74242.1"/>
    </source>
</evidence>
<keyword evidence="5" id="KW-0176">Collagen</keyword>
<keyword evidence="1" id="KW-0677">Repeat</keyword>
<protein>
    <submittedName>
        <fullName evidence="5">Nematode cuticle collagen domain protein</fullName>
    </submittedName>
</protein>
<proteinExistence type="predicted"/>
<sequence>MKTTTLVSGVAAATGVTVAVSLIFVAYIVNDINTFYDDALQDLSEFRDNANLAWHEMRPTTREQREKRAVINRNRQRRYPDSQCNCGQQANNCPAGPPGPPGDGGLDGEPGPGTAAPGPYGPAGPAGNPGAPGPDGPPGNPGTDAGPGNDGQYCPCPPRTGGSMSFPPGGNGNSQGGMNVGNGGNGGYSGVSGRGDVGYSGAGGRNGGGNGGYSTDGSSGGYVRRKVAVRRRVVMVRKAAKA</sequence>
<keyword evidence="3" id="KW-1133">Transmembrane helix</keyword>
<gene>
    <name evidence="5" type="ORF">ANCCEY_06671</name>
</gene>
<organism evidence="5 6">
    <name type="scientific">Ancylostoma ceylanicum</name>
    <dbReference type="NCBI Taxonomy" id="53326"/>
    <lineage>
        <taxon>Eukaryota</taxon>
        <taxon>Metazoa</taxon>
        <taxon>Ecdysozoa</taxon>
        <taxon>Nematoda</taxon>
        <taxon>Chromadorea</taxon>
        <taxon>Rhabditida</taxon>
        <taxon>Rhabditina</taxon>
        <taxon>Rhabditomorpha</taxon>
        <taxon>Strongyloidea</taxon>
        <taxon>Ancylostomatidae</taxon>
        <taxon>Ancylostomatinae</taxon>
        <taxon>Ancylostoma</taxon>
    </lineage>
</organism>
<evidence type="ECO:0000256" key="3">
    <source>
        <dbReference type="SAM" id="Phobius"/>
    </source>
</evidence>
<evidence type="ECO:0000313" key="6">
    <source>
        <dbReference type="Proteomes" id="UP000054495"/>
    </source>
</evidence>
<feature type="compositionally biased region" description="Low complexity" evidence="2">
    <location>
        <begin position="112"/>
        <end position="129"/>
    </location>
</feature>
<evidence type="ECO:0000259" key="4">
    <source>
        <dbReference type="SMART" id="SM01088"/>
    </source>
</evidence>
<reference evidence="5 6" key="1">
    <citation type="submission" date="2013-05" db="EMBL/GenBank/DDBJ databases">
        <title>Draft genome of the parasitic nematode Anyclostoma ceylanicum.</title>
        <authorList>
            <person name="Mitreva M."/>
        </authorList>
    </citation>
    <scope>NUCLEOTIDE SEQUENCE [LARGE SCALE GENOMIC DNA]</scope>
</reference>
<dbReference type="AlphaFoldDB" id="A0A0D6M2X2"/>
<keyword evidence="6" id="KW-1185">Reference proteome</keyword>
<feature type="compositionally biased region" description="Pro residues" evidence="2">
    <location>
        <begin position="131"/>
        <end position="140"/>
    </location>
</feature>
<dbReference type="PANTHER" id="PTHR24637">
    <property type="entry name" value="COLLAGEN"/>
    <property type="match status" value="1"/>
</dbReference>
<feature type="transmembrane region" description="Helical" evidence="3">
    <location>
        <begin position="6"/>
        <end position="29"/>
    </location>
</feature>
<feature type="compositionally biased region" description="Low complexity" evidence="2">
    <location>
        <begin position="141"/>
        <end position="151"/>
    </location>
</feature>
<feature type="compositionally biased region" description="Gly residues" evidence="2">
    <location>
        <begin position="102"/>
        <end position="111"/>
    </location>
</feature>
<feature type="region of interest" description="Disordered" evidence="2">
    <location>
        <begin position="90"/>
        <end position="221"/>
    </location>
</feature>